<dbReference type="EMBL" id="LIHL02000011">
    <property type="protein sequence ID" value="KAF5455329.1"/>
    <property type="molecule type" value="Genomic_DNA"/>
</dbReference>
<feature type="non-terminal residue" evidence="9">
    <location>
        <position position="202"/>
    </location>
</feature>
<dbReference type="GO" id="GO:0005634">
    <property type="term" value="C:nucleus"/>
    <property type="evidence" value="ECO:0007669"/>
    <property type="project" value="UniProtKB-SubCell"/>
</dbReference>
<keyword evidence="3 6" id="KW-0158">Chromosome</keyword>
<dbReference type="Pfam" id="PF00538">
    <property type="entry name" value="Linker_histone"/>
    <property type="match status" value="1"/>
</dbReference>
<keyword evidence="4 6" id="KW-0238">DNA-binding</keyword>
<reference evidence="9" key="1">
    <citation type="submission" date="2015-10" db="EMBL/GenBank/DDBJ databases">
        <authorList>
            <person name="Martinez-Garcia P.J."/>
            <person name="Crepeau M.W."/>
            <person name="Puiu D."/>
            <person name="Gonzalez-Ibeas D."/>
            <person name="Whalen J."/>
            <person name="Stevens K."/>
            <person name="Paul R."/>
            <person name="Butterfield T."/>
            <person name="Britton M."/>
            <person name="Reagan R."/>
            <person name="Chakraborty S."/>
            <person name="Walawage S.L."/>
            <person name="Vasquez-Gross H.A."/>
            <person name="Cardeno C."/>
            <person name="Famula R."/>
            <person name="Pratt K."/>
            <person name="Kuruganti S."/>
            <person name="Aradhya M.K."/>
            <person name="Leslie C.A."/>
            <person name="Dandekar A.M."/>
            <person name="Salzberg S.L."/>
            <person name="Wegrzyn J.L."/>
            <person name="Langley C.H."/>
            <person name="Neale D.B."/>
        </authorList>
    </citation>
    <scope>NUCLEOTIDE SEQUENCE</scope>
    <source>
        <tissue evidence="9">Leaves</tissue>
    </source>
</reference>
<dbReference type="InterPro" id="IPR036390">
    <property type="entry name" value="WH_DNA-bd_sf"/>
</dbReference>
<dbReference type="GO" id="GO:0006334">
    <property type="term" value="P:nucleosome assembly"/>
    <property type="evidence" value="ECO:0007669"/>
    <property type="project" value="InterPro"/>
</dbReference>
<evidence type="ECO:0000256" key="4">
    <source>
        <dbReference type="ARBA" id="ARBA00023125"/>
    </source>
</evidence>
<proteinExistence type="inferred from homology"/>
<dbReference type="GO" id="GO:0030527">
    <property type="term" value="F:structural constituent of chromatin"/>
    <property type="evidence" value="ECO:0007669"/>
    <property type="project" value="InterPro"/>
</dbReference>
<dbReference type="Gramene" id="Jr11_15500_p1">
    <property type="protein sequence ID" value="cds.Jr11_15500_p1"/>
    <property type="gene ID" value="Jr11_15500"/>
</dbReference>
<evidence type="ECO:0000259" key="8">
    <source>
        <dbReference type="PROSITE" id="PS51504"/>
    </source>
</evidence>
<evidence type="ECO:0000256" key="3">
    <source>
        <dbReference type="ARBA" id="ARBA00022454"/>
    </source>
</evidence>
<sequence>YHPPYSNSLSFKLTNALKTPTHTHSKSPEDTFRKMAKATVAVGNKDKTLHPPYFEMISEAILTLKDRTGSSQQAIAKFAEEKYKKVLPPNFKKVLSVQLKRFVKSERLVKIKNSFKVSSTEKVKLAVKEKETHKKKDNSTKTRKAVTPKKIAEKKGVKTKRLSQVKTPEKNPKKIKKKSLTPIKRKAPKPQGSSRPAKKSRN</sequence>
<dbReference type="Proteomes" id="UP000619265">
    <property type="component" value="Unassembled WGS sequence"/>
</dbReference>
<dbReference type="InterPro" id="IPR005819">
    <property type="entry name" value="H1/H5"/>
</dbReference>
<dbReference type="PRINTS" id="PR00624">
    <property type="entry name" value="HISTONEH5"/>
</dbReference>
<dbReference type="GO" id="GO:0000786">
    <property type="term" value="C:nucleosome"/>
    <property type="evidence" value="ECO:0007669"/>
    <property type="project" value="InterPro"/>
</dbReference>
<comment type="similarity">
    <text evidence="6">Belongs to the histone H1/H5 family.</text>
</comment>
<dbReference type="Gene3D" id="1.10.10.10">
    <property type="entry name" value="Winged helix-like DNA-binding domain superfamily/Winged helix DNA-binding domain"/>
    <property type="match status" value="1"/>
</dbReference>
<protein>
    <recommendedName>
        <fullName evidence="8">H15 domain-containing protein</fullName>
    </recommendedName>
</protein>
<dbReference type="SMART" id="SM00526">
    <property type="entry name" value="H15"/>
    <property type="match status" value="1"/>
</dbReference>
<keyword evidence="5 6" id="KW-0539">Nucleus</keyword>
<dbReference type="AlphaFoldDB" id="A0A833U7H9"/>
<feature type="region of interest" description="Disordered" evidence="7">
    <location>
        <begin position="128"/>
        <end position="202"/>
    </location>
</feature>
<evidence type="ECO:0000256" key="6">
    <source>
        <dbReference type="RuleBase" id="RU003894"/>
    </source>
</evidence>
<reference evidence="9" key="2">
    <citation type="submission" date="2020-03" db="EMBL/GenBank/DDBJ databases">
        <title>Walnut 2.0.</title>
        <authorList>
            <person name="Marrano A."/>
            <person name="Britton M."/>
            <person name="Zimin A.V."/>
            <person name="Zaini P.A."/>
            <person name="Workman R."/>
            <person name="Puiu D."/>
            <person name="Bianco L."/>
            <person name="Allen B.J."/>
            <person name="Troggio M."/>
            <person name="Leslie C.A."/>
            <person name="Timp W."/>
            <person name="Dendekar A."/>
            <person name="Salzberg S.L."/>
            <person name="Neale D.B."/>
        </authorList>
    </citation>
    <scope>NUCLEOTIDE SEQUENCE</scope>
    <source>
        <tissue evidence="9">Leaves</tissue>
    </source>
</reference>
<dbReference type="InterPro" id="IPR005818">
    <property type="entry name" value="Histone_H1/H5_H15"/>
</dbReference>
<feature type="compositionally biased region" description="Basic and acidic residues" evidence="7">
    <location>
        <begin position="128"/>
        <end position="140"/>
    </location>
</feature>
<feature type="domain" description="H15" evidence="8">
    <location>
        <begin position="49"/>
        <end position="119"/>
    </location>
</feature>
<dbReference type="PROSITE" id="PS51504">
    <property type="entry name" value="H15"/>
    <property type="match status" value="1"/>
</dbReference>
<accession>A0A833U7H9</accession>
<name>A0A833U7H9_JUGRE</name>
<dbReference type="GO" id="GO:0003677">
    <property type="term" value="F:DNA binding"/>
    <property type="evidence" value="ECO:0007669"/>
    <property type="project" value="UniProtKB-KW"/>
</dbReference>
<organism evidence="9 10">
    <name type="scientific">Juglans regia</name>
    <name type="common">English walnut</name>
    <dbReference type="NCBI Taxonomy" id="51240"/>
    <lineage>
        <taxon>Eukaryota</taxon>
        <taxon>Viridiplantae</taxon>
        <taxon>Streptophyta</taxon>
        <taxon>Embryophyta</taxon>
        <taxon>Tracheophyta</taxon>
        <taxon>Spermatophyta</taxon>
        <taxon>Magnoliopsida</taxon>
        <taxon>eudicotyledons</taxon>
        <taxon>Gunneridae</taxon>
        <taxon>Pentapetalae</taxon>
        <taxon>rosids</taxon>
        <taxon>fabids</taxon>
        <taxon>Fagales</taxon>
        <taxon>Juglandaceae</taxon>
        <taxon>Juglans</taxon>
    </lineage>
</organism>
<comment type="caution">
    <text evidence="9">The sequence shown here is derived from an EMBL/GenBank/DDBJ whole genome shotgun (WGS) entry which is preliminary data.</text>
</comment>
<evidence type="ECO:0000256" key="7">
    <source>
        <dbReference type="SAM" id="MobiDB-lite"/>
    </source>
</evidence>
<evidence type="ECO:0000256" key="2">
    <source>
        <dbReference type="ARBA" id="ARBA00004286"/>
    </source>
</evidence>
<evidence type="ECO:0000256" key="5">
    <source>
        <dbReference type="ARBA" id="ARBA00023242"/>
    </source>
</evidence>
<gene>
    <name evidence="9" type="ORF">F2P56_024919</name>
</gene>
<evidence type="ECO:0000313" key="10">
    <source>
        <dbReference type="Proteomes" id="UP000619265"/>
    </source>
</evidence>
<evidence type="ECO:0000313" key="9">
    <source>
        <dbReference type="EMBL" id="KAF5455329.1"/>
    </source>
</evidence>
<comment type="subcellular location">
    <subcellularLocation>
        <location evidence="2">Chromosome</location>
    </subcellularLocation>
    <subcellularLocation>
        <location evidence="1 6">Nucleus</location>
    </subcellularLocation>
</comment>
<dbReference type="CDD" id="cd00073">
    <property type="entry name" value="H15"/>
    <property type="match status" value="1"/>
</dbReference>
<dbReference type="SUPFAM" id="SSF46785">
    <property type="entry name" value="Winged helix' DNA-binding domain"/>
    <property type="match status" value="1"/>
</dbReference>
<evidence type="ECO:0000256" key="1">
    <source>
        <dbReference type="ARBA" id="ARBA00004123"/>
    </source>
</evidence>
<dbReference type="PANTHER" id="PTHR11467">
    <property type="entry name" value="HISTONE H1"/>
    <property type="match status" value="1"/>
</dbReference>
<feature type="compositionally biased region" description="Basic residues" evidence="7">
    <location>
        <begin position="173"/>
        <end position="188"/>
    </location>
</feature>
<dbReference type="PANTHER" id="PTHR11467:SF130">
    <property type="entry name" value="HISTONE H1-LIKE ISOFORM X1"/>
    <property type="match status" value="1"/>
</dbReference>
<dbReference type="InterPro" id="IPR036388">
    <property type="entry name" value="WH-like_DNA-bd_sf"/>
</dbReference>